<dbReference type="PANTHER" id="PTHR28031">
    <property type="entry name" value="PROLINE-RICH PROTEIN HUA1"/>
    <property type="match status" value="1"/>
</dbReference>
<feature type="region of interest" description="Disordered" evidence="1">
    <location>
        <begin position="288"/>
        <end position="342"/>
    </location>
</feature>
<reference evidence="2" key="1">
    <citation type="submission" date="2011-04" db="EMBL/GenBank/DDBJ databases">
        <title>Evolution of plant cell wall degrading machinery underlies the functional diversity of forest fungi.</title>
        <authorList>
            <consortium name="US DOE Joint Genome Institute (JGI-PGF)"/>
            <person name="Eastwood D.C."/>
            <person name="Floudas D."/>
            <person name="Binder M."/>
            <person name="Majcherczyk A."/>
            <person name="Schneider P."/>
            <person name="Aerts A."/>
            <person name="Asiegbu F.O."/>
            <person name="Baker S.E."/>
            <person name="Barry K."/>
            <person name="Bendiksby M."/>
            <person name="Blumentritt M."/>
            <person name="Coutinho P.M."/>
            <person name="Cullen D."/>
            <person name="Cullen D."/>
            <person name="Gathman A."/>
            <person name="Goodell B."/>
            <person name="Henrissat B."/>
            <person name="Ihrmark K."/>
            <person name="Kauserud H."/>
            <person name="Kohler A."/>
            <person name="LaButti K."/>
            <person name="Lapidus A."/>
            <person name="Lavin J.L."/>
            <person name="Lee Y.-H."/>
            <person name="Lindquist E."/>
            <person name="Lilly W."/>
            <person name="Lucas S."/>
            <person name="Morin E."/>
            <person name="Murat C."/>
            <person name="Oguiza J.A."/>
            <person name="Park J."/>
            <person name="Pisabarro A.G."/>
            <person name="Riley R."/>
            <person name="Rosling A."/>
            <person name="Salamov A."/>
            <person name="Schmidt O."/>
            <person name="Schmutz J."/>
            <person name="Skrede I."/>
            <person name="Stenlid J."/>
            <person name="Wiebenga A."/>
            <person name="Xie X."/>
            <person name="Kues U."/>
            <person name="Hibbett D.S."/>
            <person name="Hoffmeister D."/>
            <person name="Hogberg N."/>
            <person name="Martin F."/>
            <person name="Grigoriev I.V."/>
            <person name="Watkinson S.C."/>
        </authorList>
    </citation>
    <scope>NUCLEOTIDE SEQUENCE</scope>
    <source>
        <strain evidence="2">S7.9</strain>
    </source>
</reference>
<proteinExistence type="predicted"/>
<dbReference type="KEGG" id="sla:SERLADRAFT_473522"/>
<dbReference type="HOGENOM" id="CLU_040442_0_0_1"/>
<dbReference type="RefSeq" id="XP_007321084.1">
    <property type="nucleotide sequence ID" value="XM_007321022.1"/>
</dbReference>
<sequence>MSTMKSSSNPFLSPPISTNPTGASGFSASMEGPSSSSGQPPVQRTPEPEPRSRSDSLGIEEDMPPAYTPSADIHQGESTVDVGPRRPFQPPPQHPQQNPNQHIALQGTGWSQPQQSFQQPPPTISYAPPPTASRFSGHASYHQRNISLGSRRQGGLLSRALTEIVRDVVDVISGVPENRPYQQQQGYVPANAYATPYPPSTAHRSSSSRDLSTRRPQPASNVPDDGTPTTTPVPGHPLLRDGMLLVYTHGYICVKCRNTGYKNYDPSHPCRKCWDKFGKSYTGALTYTPWSNNPSSTSTSRNSFQRPLPSFTPPHMSTSSSRSVSSAYPPPQNDHHQQSYNQQQQQYYAYNPVAGLHPPPGAITVKPGDPRLGGCICWRCGGLGSLSVLIIDVRPCPVCAGTGRVPQ</sequence>
<gene>
    <name evidence="2" type="ORF">SERLADRAFT_473522</name>
</gene>
<feature type="compositionally biased region" description="Low complexity" evidence="1">
    <location>
        <begin position="24"/>
        <end position="41"/>
    </location>
</feature>
<organism>
    <name type="scientific">Serpula lacrymans var. lacrymans (strain S7.9)</name>
    <name type="common">Dry rot fungus</name>
    <dbReference type="NCBI Taxonomy" id="578457"/>
    <lineage>
        <taxon>Eukaryota</taxon>
        <taxon>Fungi</taxon>
        <taxon>Dikarya</taxon>
        <taxon>Basidiomycota</taxon>
        <taxon>Agaricomycotina</taxon>
        <taxon>Agaricomycetes</taxon>
        <taxon>Agaricomycetidae</taxon>
        <taxon>Boletales</taxon>
        <taxon>Coniophorineae</taxon>
        <taxon>Serpulaceae</taxon>
        <taxon>Serpula</taxon>
    </lineage>
</organism>
<feature type="region of interest" description="Disordered" evidence="1">
    <location>
        <begin position="191"/>
        <end position="237"/>
    </location>
</feature>
<feature type="compositionally biased region" description="Low complexity" evidence="1">
    <location>
        <begin position="313"/>
        <end position="327"/>
    </location>
</feature>
<dbReference type="GeneID" id="18820318"/>
<dbReference type="GO" id="GO:0005737">
    <property type="term" value="C:cytoplasm"/>
    <property type="evidence" value="ECO:0007669"/>
    <property type="project" value="TreeGrafter"/>
</dbReference>
<dbReference type="InterPro" id="IPR038910">
    <property type="entry name" value="Hua1-like"/>
</dbReference>
<feature type="compositionally biased region" description="Low complexity" evidence="1">
    <location>
        <begin position="222"/>
        <end position="233"/>
    </location>
</feature>
<accession>F8P315</accession>
<dbReference type="EMBL" id="GL945437">
    <property type="protein sequence ID" value="EGO22546.1"/>
    <property type="molecule type" value="Genomic_DNA"/>
</dbReference>
<evidence type="ECO:0000256" key="1">
    <source>
        <dbReference type="SAM" id="MobiDB-lite"/>
    </source>
</evidence>
<feature type="compositionally biased region" description="Polar residues" evidence="1">
    <location>
        <begin position="1"/>
        <end position="22"/>
    </location>
</feature>
<dbReference type="OrthoDB" id="2405700at2759"/>
<feature type="region of interest" description="Disordered" evidence="1">
    <location>
        <begin position="1"/>
        <end position="140"/>
    </location>
</feature>
<name>F8P315_SERL9</name>
<evidence type="ECO:0000313" key="2">
    <source>
        <dbReference type="EMBL" id="EGO22546.1"/>
    </source>
</evidence>
<feature type="compositionally biased region" description="Pro residues" evidence="1">
    <location>
        <begin position="119"/>
        <end position="131"/>
    </location>
</feature>
<dbReference type="PANTHER" id="PTHR28031:SF1">
    <property type="entry name" value="PROLINE-RICH PROTEIN HUA1"/>
    <property type="match status" value="1"/>
</dbReference>
<feature type="compositionally biased region" description="Low complexity" evidence="1">
    <location>
        <begin position="288"/>
        <end position="303"/>
    </location>
</feature>
<dbReference type="AlphaFoldDB" id="F8P315"/>
<dbReference type="Proteomes" id="UP000008064">
    <property type="component" value="Unassembled WGS sequence"/>
</dbReference>
<protein>
    <submittedName>
        <fullName evidence="2">Uncharacterized protein</fullName>
    </submittedName>
</protein>